<evidence type="ECO:0000256" key="1">
    <source>
        <dbReference type="PROSITE-ProRule" id="PRU00339"/>
    </source>
</evidence>
<dbReference type="RefSeq" id="WP_130494429.1">
    <property type="nucleotide sequence ID" value="NZ_SGXD01000005.1"/>
</dbReference>
<evidence type="ECO:0000256" key="2">
    <source>
        <dbReference type="SAM" id="MobiDB-lite"/>
    </source>
</evidence>
<evidence type="ECO:0000313" key="3">
    <source>
        <dbReference type="EMBL" id="RZS80238.1"/>
    </source>
</evidence>
<name>A0A4Q7NB84_9ACTN</name>
<comment type="caution">
    <text evidence="3">The sequence shown here is derived from an EMBL/GenBank/DDBJ whole genome shotgun (WGS) entry which is preliminary data.</text>
</comment>
<dbReference type="AlphaFoldDB" id="A0A4Q7NB84"/>
<keyword evidence="1" id="KW-0802">TPR repeat</keyword>
<dbReference type="SUPFAM" id="SSF48452">
    <property type="entry name" value="TPR-like"/>
    <property type="match status" value="1"/>
</dbReference>
<dbReference type="PROSITE" id="PS50005">
    <property type="entry name" value="TPR"/>
    <property type="match status" value="1"/>
</dbReference>
<dbReference type="InterPro" id="IPR011990">
    <property type="entry name" value="TPR-like_helical_dom_sf"/>
</dbReference>
<evidence type="ECO:0000313" key="4">
    <source>
        <dbReference type="Proteomes" id="UP000293638"/>
    </source>
</evidence>
<feature type="repeat" description="TPR" evidence="1">
    <location>
        <begin position="87"/>
        <end position="120"/>
    </location>
</feature>
<dbReference type="Pfam" id="PF14559">
    <property type="entry name" value="TPR_19"/>
    <property type="match status" value="1"/>
</dbReference>
<reference evidence="3 4" key="1">
    <citation type="submission" date="2019-02" db="EMBL/GenBank/DDBJ databases">
        <title>Genomic Encyclopedia of Type Strains, Phase IV (KMG-IV): sequencing the most valuable type-strain genomes for metagenomic binning, comparative biology and taxonomic classification.</title>
        <authorList>
            <person name="Goeker M."/>
        </authorList>
    </citation>
    <scope>NUCLEOTIDE SEQUENCE [LARGE SCALE GENOMIC DNA]</scope>
    <source>
        <strain evidence="3 4">DSM 45622</strain>
    </source>
</reference>
<dbReference type="Proteomes" id="UP000293638">
    <property type="component" value="Unassembled WGS sequence"/>
</dbReference>
<organism evidence="3 4">
    <name type="scientific">Motilibacter rhizosphaerae</name>
    <dbReference type="NCBI Taxonomy" id="598652"/>
    <lineage>
        <taxon>Bacteria</taxon>
        <taxon>Bacillati</taxon>
        <taxon>Actinomycetota</taxon>
        <taxon>Actinomycetes</taxon>
        <taxon>Motilibacterales</taxon>
        <taxon>Motilibacteraceae</taxon>
        <taxon>Motilibacter</taxon>
    </lineage>
</organism>
<dbReference type="SMART" id="SM00028">
    <property type="entry name" value="TPR"/>
    <property type="match status" value="3"/>
</dbReference>
<dbReference type="OrthoDB" id="5243764at2"/>
<feature type="region of interest" description="Disordered" evidence="2">
    <location>
        <begin position="137"/>
        <end position="169"/>
    </location>
</feature>
<dbReference type="Gene3D" id="1.25.40.10">
    <property type="entry name" value="Tetratricopeptide repeat domain"/>
    <property type="match status" value="1"/>
</dbReference>
<dbReference type="InterPro" id="IPR019734">
    <property type="entry name" value="TPR_rpt"/>
</dbReference>
<accession>A0A4Q7NB84</accession>
<keyword evidence="4" id="KW-1185">Reference proteome</keyword>
<proteinExistence type="predicted"/>
<gene>
    <name evidence="3" type="ORF">EV189_3722</name>
</gene>
<dbReference type="EMBL" id="SGXD01000005">
    <property type="protein sequence ID" value="RZS80238.1"/>
    <property type="molecule type" value="Genomic_DNA"/>
</dbReference>
<protein>
    <submittedName>
        <fullName evidence="3">Tetratricopeptide repeat protein</fullName>
    </submittedName>
</protein>
<sequence>MEPSVERGDDEGRGPGGEVYDWYQRGRTLLESGSPEAAATLLEHAVDAEPGSASLREALARALFDARRYDEALVQFTTLTQQAPQEDYAWFGLGLTRYRLGQVEAAAEHLAMAVAMRPGRPAYVQALREARATLRAREELAEGGGGTVAPGAAPEGPAPAPGSAPVDGD</sequence>